<dbReference type="PANTHER" id="PTHR43227">
    <property type="entry name" value="BLL4140 PROTEIN"/>
    <property type="match status" value="1"/>
</dbReference>
<organism evidence="9 10">
    <name type="scientific">Aquibacillus albus</name>
    <dbReference type="NCBI Taxonomy" id="1168171"/>
    <lineage>
        <taxon>Bacteria</taxon>
        <taxon>Bacillati</taxon>
        <taxon>Bacillota</taxon>
        <taxon>Bacilli</taxon>
        <taxon>Bacillales</taxon>
        <taxon>Bacillaceae</taxon>
        <taxon>Aquibacillus</taxon>
    </lineage>
</organism>
<dbReference type="SUPFAM" id="SSF161098">
    <property type="entry name" value="MetI-like"/>
    <property type="match status" value="1"/>
</dbReference>
<evidence type="ECO:0000256" key="3">
    <source>
        <dbReference type="ARBA" id="ARBA00022475"/>
    </source>
</evidence>
<evidence type="ECO:0000256" key="6">
    <source>
        <dbReference type="ARBA" id="ARBA00023136"/>
    </source>
</evidence>
<evidence type="ECO:0000313" key="10">
    <source>
        <dbReference type="Proteomes" id="UP001296943"/>
    </source>
</evidence>
<dbReference type="Gene3D" id="1.10.3720.10">
    <property type="entry name" value="MetI-like"/>
    <property type="match status" value="1"/>
</dbReference>
<feature type="transmembrane region" description="Helical" evidence="7">
    <location>
        <begin position="20"/>
        <end position="44"/>
    </location>
</feature>
<dbReference type="SUPFAM" id="SSF160964">
    <property type="entry name" value="MalF N-terminal region-like"/>
    <property type="match status" value="1"/>
</dbReference>
<dbReference type="RefSeq" id="WP_239584445.1">
    <property type="nucleotide sequence ID" value="NZ_JAFBDR010000024.1"/>
</dbReference>
<evidence type="ECO:0000259" key="8">
    <source>
        <dbReference type="PROSITE" id="PS50928"/>
    </source>
</evidence>
<dbReference type="InterPro" id="IPR000515">
    <property type="entry name" value="MetI-like"/>
</dbReference>
<evidence type="ECO:0000256" key="2">
    <source>
        <dbReference type="ARBA" id="ARBA00022448"/>
    </source>
</evidence>
<feature type="transmembrane region" description="Helical" evidence="7">
    <location>
        <begin position="273"/>
        <end position="293"/>
    </location>
</feature>
<evidence type="ECO:0000256" key="4">
    <source>
        <dbReference type="ARBA" id="ARBA00022692"/>
    </source>
</evidence>
<sequence>MKRVVEMNQLMSDKRTIFFLVAPGSLILISMIIFPIGMSIYYGFTDWGGIGDYNFVGLENFKNIIFNDEIFSTSLINALLLTVATILIQHPIAIFLSILITHCGRWEKVLRTILFIPAIISIVVTAKLWASIYNPQYGLLNNVLESIGLSALKQDWLGNPDIAIWSIIVVTMWQGFGYAFLLYYAGLKGVPDELYEAAKIDGANPFQLYLQVVIPLLAPMMRVAVIIAVIACLKQMEVVYLMTGGGPGNSTQLLGNYLYQTAFSSAQYGYGNAISVLFVIVVLIITVVLNKFLKRDVGEY</sequence>
<feature type="transmembrane region" description="Helical" evidence="7">
    <location>
        <begin position="162"/>
        <end position="187"/>
    </location>
</feature>
<protein>
    <submittedName>
        <fullName evidence="9">Raffinose/stachyose/melibiose transport system permease protein</fullName>
    </submittedName>
</protein>
<evidence type="ECO:0000313" key="9">
    <source>
        <dbReference type="EMBL" id="MBM7572966.1"/>
    </source>
</evidence>
<dbReference type="PANTHER" id="PTHR43227:SF11">
    <property type="entry name" value="BLL4140 PROTEIN"/>
    <property type="match status" value="1"/>
</dbReference>
<feature type="transmembrane region" description="Helical" evidence="7">
    <location>
        <begin position="112"/>
        <end position="132"/>
    </location>
</feature>
<keyword evidence="3" id="KW-1003">Cell membrane</keyword>
<feature type="transmembrane region" description="Helical" evidence="7">
    <location>
        <begin position="208"/>
        <end position="231"/>
    </location>
</feature>
<comment type="similarity">
    <text evidence="7">Belongs to the binding-protein-dependent transport system permease family.</text>
</comment>
<feature type="transmembrane region" description="Helical" evidence="7">
    <location>
        <begin position="75"/>
        <end position="100"/>
    </location>
</feature>
<name>A0ABS2N492_9BACI</name>
<dbReference type="PROSITE" id="PS50928">
    <property type="entry name" value="ABC_TM1"/>
    <property type="match status" value="1"/>
</dbReference>
<gene>
    <name evidence="9" type="ORF">JOC48_003514</name>
</gene>
<dbReference type="InterPro" id="IPR035906">
    <property type="entry name" value="MetI-like_sf"/>
</dbReference>
<keyword evidence="2 7" id="KW-0813">Transport</keyword>
<keyword evidence="6 7" id="KW-0472">Membrane</keyword>
<keyword evidence="4 7" id="KW-0812">Transmembrane</keyword>
<keyword evidence="5 7" id="KW-1133">Transmembrane helix</keyword>
<comment type="subcellular location">
    <subcellularLocation>
        <location evidence="1 7">Cell membrane</location>
        <topology evidence="1 7">Multi-pass membrane protein</topology>
    </subcellularLocation>
</comment>
<accession>A0ABS2N492</accession>
<evidence type="ECO:0000256" key="1">
    <source>
        <dbReference type="ARBA" id="ARBA00004651"/>
    </source>
</evidence>
<proteinExistence type="inferred from homology"/>
<reference evidence="9 10" key="1">
    <citation type="submission" date="2021-01" db="EMBL/GenBank/DDBJ databases">
        <title>Genomic Encyclopedia of Type Strains, Phase IV (KMG-IV): sequencing the most valuable type-strain genomes for metagenomic binning, comparative biology and taxonomic classification.</title>
        <authorList>
            <person name="Goeker M."/>
        </authorList>
    </citation>
    <scope>NUCLEOTIDE SEQUENCE [LARGE SCALE GENOMIC DNA]</scope>
    <source>
        <strain evidence="9 10">DSM 23711</strain>
    </source>
</reference>
<comment type="caution">
    <text evidence="9">The sequence shown here is derived from an EMBL/GenBank/DDBJ whole genome shotgun (WGS) entry which is preliminary data.</text>
</comment>
<dbReference type="CDD" id="cd06261">
    <property type="entry name" value="TM_PBP2"/>
    <property type="match status" value="1"/>
</dbReference>
<dbReference type="Pfam" id="PF00528">
    <property type="entry name" value="BPD_transp_1"/>
    <property type="match status" value="1"/>
</dbReference>
<dbReference type="Proteomes" id="UP001296943">
    <property type="component" value="Unassembled WGS sequence"/>
</dbReference>
<dbReference type="InterPro" id="IPR050809">
    <property type="entry name" value="UgpAE/MalFG_permease"/>
</dbReference>
<evidence type="ECO:0000256" key="5">
    <source>
        <dbReference type="ARBA" id="ARBA00022989"/>
    </source>
</evidence>
<feature type="domain" description="ABC transmembrane type-1" evidence="8">
    <location>
        <begin position="75"/>
        <end position="289"/>
    </location>
</feature>
<keyword evidence="10" id="KW-1185">Reference proteome</keyword>
<dbReference type="EMBL" id="JAFBDR010000024">
    <property type="protein sequence ID" value="MBM7572966.1"/>
    <property type="molecule type" value="Genomic_DNA"/>
</dbReference>
<evidence type="ECO:0000256" key="7">
    <source>
        <dbReference type="RuleBase" id="RU363032"/>
    </source>
</evidence>